<feature type="compositionally biased region" description="Basic and acidic residues" evidence="1">
    <location>
        <begin position="9"/>
        <end position="46"/>
    </location>
</feature>
<evidence type="ECO:0000313" key="3">
    <source>
        <dbReference type="Proteomes" id="UP000018936"/>
    </source>
</evidence>
<name>V8P5F8_OPHHA</name>
<feature type="region of interest" description="Disordered" evidence="1">
    <location>
        <begin position="1"/>
        <end position="75"/>
    </location>
</feature>
<evidence type="ECO:0000313" key="2">
    <source>
        <dbReference type="EMBL" id="ETE69253.1"/>
    </source>
</evidence>
<keyword evidence="3" id="KW-1185">Reference proteome</keyword>
<organism evidence="2 3">
    <name type="scientific">Ophiophagus hannah</name>
    <name type="common">King cobra</name>
    <name type="synonym">Naja hannah</name>
    <dbReference type="NCBI Taxonomy" id="8665"/>
    <lineage>
        <taxon>Eukaryota</taxon>
        <taxon>Metazoa</taxon>
        <taxon>Chordata</taxon>
        <taxon>Craniata</taxon>
        <taxon>Vertebrata</taxon>
        <taxon>Euteleostomi</taxon>
        <taxon>Lepidosauria</taxon>
        <taxon>Squamata</taxon>
        <taxon>Bifurcata</taxon>
        <taxon>Unidentata</taxon>
        <taxon>Episquamata</taxon>
        <taxon>Toxicofera</taxon>
        <taxon>Serpentes</taxon>
        <taxon>Colubroidea</taxon>
        <taxon>Elapidae</taxon>
        <taxon>Elapinae</taxon>
        <taxon>Ophiophagus</taxon>
    </lineage>
</organism>
<gene>
    <name evidence="2" type="primary">Rbm25</name>
    <name evidence="2" type="ORF">L345_04939</name>
</gene>
<proteinExistence type="predicted"/>
<feature type="non-terminal residue" evidence="2">
    <location>
        <position position="1"/>
    </location>
</feature>
<reference evidence="2 3" key="1">
    <citation type="journal article" date="2013" name="Proc. Natl. Acad. Sci. U.S.A.">
        <title>The king cobra genome reveals dynamic gene evolution and adaptation in the snake venom system.</title>
        <authorList>
            <person name="Vonk F.J."/>
            <person name="Casewell N.R."/>
            <person name="Henkel C.V."/>
            <person name="Heimberg A.M."/>
            <person name="Jansen H.J."/>
            <person name="McCleary R.J."/>
            <person name="Kerkkamp H.M."/>
            <person name="Vos R.A."/>
            <person name="Guerreiro I."/>
            <person name="Calvete J.J."/>
            <person name="Wuster W."/>
            <person name="Woods A.E."/>
            <person name="Logan J.M."/>
            <person name="Harrison R.A."/>
            <person name="Castoe T.A."/>
            <person name="de Koning A.P."/>
            <person name="Pollock D.D."/>
            <person name="Yandell M."/>
            <person name="Calderon D."/>
            <person name="Renjifo C."/>
            <person name="Currier R.B."/>
            <person name="Salgado D."/>
            <person name="Pla D."/>
            <person name="Sanz L."/>
            <person name="Hyder A.S."/>
            <person name="Ribeiro J.M."/>
            <person name="Arntzen J.W."/>
            <person name="van den Thillart G.E."/>
            <person name="Boetzer M."/>
            <person name="Pirovano W."/>
            <person name="Dirks R.P."/>
            <person name="Spaink H.P."/>
            <person name="Duboule D."/>
            <person name="McGlinn E."/>
            <person name="Kini R.M."/>
            <person name="Richardson M.K."/>
        </authorList>
    </citation>
    <scope>NUCLEOTIDE SEQUENCE</scope>
    <source>
        <tissue evidence="2">Blood</tissue>
    </source>
</reference>
<evidence type="ECO:0000256" key="1">
    <source>
        <dbReference type="SAM" id="MobiDB-lite"/>
    </source>
</evidence>
<dbReference type="AlphaFoldDB" id="V8P5F8"/>
<dbReference type="Proteomes" id="UP000018936">
    <property type="component" value="Unassembled WGS sequence"/>
</dbReference>
<dbReference type="EMBL" id="AZIM01000805">
    <property type="protein sequence ID" value="ETE69253.1"/>
    <property type="molecule type" value="Genomic_DNA"/>
</dbReference>
<accession>V8P5F8</accession>
<sequence>MYEMVFSFGKREREKEREWWEGRREEGRREREIRRKEGRKERERDKKERKRDRNRKEQSKRERQREEESHREERFSNNDVEEICLGFQNVSTKHCEHQPEDEAQFKIQE</sequence>
<protein>
    <submittedName>
        <fullName evidence="2">RNA-binding protein 25</fullName>
    </submittedName>
</protein>
<feature type="compositionally biased region" description="Basic and acidic residues" evidence="1">
    <location>
        <begin position="54"/>
        <end position="75"/>
    </location>
</feature>
<comment type="caution">
    <text evidence="2">The sequence shown here is derived from an EMBL/GenBank/DDBJ whole genome shotgun (WGS) entry which is preliminary data.</text>
</comment>